<name>F2E6S1_HORVV</name>
<organism evidence="1">
    <name type="scientific">Hordeum vulgare subsp. vulgare</name>
    <name type="common">Domesticated barley</name>
    <dbReference type="NCBI Taxonomy" id="112509"/>
    <lineage>
        <taxon>Eukaryota</taxon>
        <taxon>Viridiplantae</taxon>
        <taxon>Streptophyta</taxon>
        <taxon>Embryophyta</taxon>
        <taxon>Tracheophyta</taxon>
        <taxon>Spermatophyta</taxon>
        <taxon>Magnoliopsida</taxon>
        <taxon>Liliopsida</taxon>
        <taxon>Poales</taxon>
        <taxon>Poaceae</taxon>
        <taxon>BOP clade</taxon>
        <taxon>Pooideae</taxon>
        <taxon>Triticodae</taxon>
        <taxon>Triticeae</taxon>
        <taxon>Hordeinae</taxon>
        <taxon>Hordeum</taxon>
    </lineage>
</organism>
<dbReference type="EMBL" id="AK371845">
    <property type="protein sequence ID" value="BAK03043.1"/>
    <property type="molecule type" value="mRNA"/>
</dbReference>
<protein>
    <submittedName>
        <fullName evidence="1">Predicted protein</fullName>
    </submittedName>
</protein>
<dbReference type="AlphaFoldDB" id="F2E6S1"/>
<sequence>MTKNFEKKDPSTSFIEIEELIHCQEVSKSDRQIMLNLILVQVSE</sequence>
<accession>F2E6S1</accession>
<proteinExistence type="evidence at transcript level"/>
<evidence type="ECO:0000313" key="1">
    <source>
        <dbReference type="EMBL" id="BAK03043.1"/>
    </source>
</evidence>
<reference evidence="1" key="1">
    <citation type="journal article" date="2011" name="Plant Physiol.">
        <title>Comprehensive sequence analysis of 24,783 barley full-length cDNAs derived from 12 clone libraries.</title>
        <authorList>
            <person name="Matsumoto T."/>
            <person name="Tanaka T."/>
            <person name="Sakai H."/>
            <person name="Amano N."/>
            <person name="Kanamori H."/>
            <person name="Kurita K."/>
            <person name="Kikuta A."/>
            <person name="Kamiya K."/>
            <person name="Yamamoto M."/>
            <person name="Ikawa H."/>
            <person name="Fujii N."/>
            <person name="Hori K."/>
            <person name="Itoh T."/>
            <person name="Sato K."/>
        </authorList>
    </citation>
    <scope>NUCLEOTIDE SEQUENCE</scope>
    <source>
        <tissue evidence="1">Shoot and root</tissue>
    </source>
</reference>